<dbReference type="PRINTS" id="PR00081">
    <property type="entry name" value="GDHRDH"/>
</dbReference>
<dbReference type="Gene3D" id="3.90.180.10">
    <property type="entry name" value="Medium-chain alcohol dehydrogenases, catalytic domain"/>
    <property type="match status" value="1"/>
</dbReference>
<dbReference type="GO" id="GO:0005737">
    <property type="term" value="C:cytoplasm"/>
    <property type="evidence" value="ECO:0000318"/>
    <property type="project" value="GO_Central"/>
</dbReference>
<name>A0A1Y1HS65_KLENI</name>
<dbReference type="SMART" id="SM00829">
    <property type="entry name" value="PKS_ER"/>
    <property type="match status" value="1"/>
</dbReference>
<sequence length="843" mass="91099">MKVHQGTSVLCTGAGSGIGRETVLALAKLGADVTVVDLSEEGGRETVRLIEEARQTLSGRQSGGPPAAIFVKCDVTKPEQLVAAFKAHLSTYGKLDICINNAGIMENTRFLDDASENGAGAWRKVVDINLTATIDGTRLALRAMLERKTPGAIVNIASAAGLYPTPFGPIYAASKGGVVQFTRSLAHFSKKGMRVNALCPLYIQTPMSSPGVGLIKSYLDEAGGYIPMQTVIDGGVVQLTRSLGHFKRKGVRVNALCPEFIDTALGKMAEEHIGAHLKSVGGFIPMSVVVEGILELIDDDSKAGECMRITNRTGRDYWRPKNVGPPARGQGKPVAANLPAETRKIVVHTLSTDFRSATRLVSEPMPRPAKGTILMRHVYAGINASDINMSAGRYFGSHENALKMLPFAAGFEAVGEVVAVGEGVKDFAVGAPVATLSYGGFAEYSQVDAKVAIAVPEISPELVAMLTSGLTASLGLEQGKMGTGETVLVTAAAGGTGQFAVQLAKLAGNTVVATCGGAEKAALLRSLGVDRVIDYRTEDVGQVLKTEFQQGMDVIYESVGGKMFSTCVNALARGGRLVVIGMMSQYTADASKGWAPSQQTGLPEKLLWKSQQLIGFFLVHHTRDYRKHLAKLSNLHRSGHLKASFLAVQRTLAMQERMWRSTPCSSGASSPCRMQWITYKRGRAWARSLSRLRRMRSGVQSCKTLLRKASHLRDQLRASLYHTRYRGQGTSFDKRYFASIWHTSNQRTNFAPEHCQIDSNLKRPRLGLNATGRASLAGLNGNFNLTVIRTERHGRDAIEVKGLRCLQERLPSIMSIKDGTVQHFKAYGKNLDSIRRNALNVLQ</sequence>
<dbReference type="InterPro" id="IPR020843">
    <property type="entry name" value="ER"/>
</dbReference>
<dbReference type="InterPro" id="IPR011032">
    <property type="entry name" value="GroES-like_sf"/>
</dbReference>
<dbReference type="SUPFAM" id="SSF51735">
    <property type="entry name" value="NAD(P)-binding Rossmann-fold domains"/>
    <property type="match status" value="2"/>
</dbReference>
<protein>
    <submittedName>
        <fullName evidence="4">ARP protein</fullName>
    </submittedName>
</protein>
<dbReference type="AlphaFoldDB" id="A0A1Y1HS65"/>
<dbReference type="InterPro" id="IPR002347">
    <property type="entry name" value="SDR_fam"/>
</dbReference>
<keyword evidence="2" id="KW-0560">Oxidoreductase</keyword>
<organism evidence="4 5">
    <name type="scientific">Klebsormidium nitens</name>
    <name type="common">Green alga</name>
    <name type="synonym">Ulothrix nitens</name>
    <dbReference type="NCBI Taxonomy" id="105231"/>
    <lineage>
        <taxon>Eukaryota</taxon>
        <taxon>Viridiplantae</taxon>
        <taxon>Streptophyta</taxon>
        <taxon>Klebsormidiophyceae</taxon>
        <taxon>Klebsormidiales</taxon>
        <taxon>Klebsormidiaceae</taxon>
        <taxon>Klebsormidium</taxon>
    </lineage>
</organism>
<proteinExistence type="inferred from homology"/>
<dbReference type="PROSITE" id="PS01162">
    <property type="entry name" value="QOR_ZETA_CRYSTAL"/>
    <property type="match status" value="1"/>
</dbReference>
<evidence type="ECO:0000259" key="3">
    <source>
        <dbReference type="SMART" id="SM00829"/>
    </source>
</evidence>
<dbReference type="SUPFAM" id="SSF50129">
    <property type="entry name" value="GroES-like"/>
    <property type="match status" value="1"/>
</dbReference>
<dbReference type="Pfam" id="PF00106">
    <property type="entry name" value="adh_short"/>
    <property type="match status" value="1"/>
</dbReference>
<gene>
    <name evidence="4" type="ORF">KFL_000670110</name>
</gene>
<dbReference type="InterPro" id="IPR002364">
    <property type="entry name" value="Quin_OxRdtase/zeta-crystal_CS"/>
</dbReference>
<dbReference type="Proteomes" id="UP000054558">
    <property type="component" value="Unassembled WGS sequence"/>
</dbReference>
<dbReference type="PRINTS" id="PR00080">
    <property type="entry name" value="SDRFAMILY"/>
</dbReference>
<dbReference type="GO" id="GO:0016616">
    <property type="term" value="F:oxidoreductase activity, acting on the CH-OH group of donors, NAD or NADP as acceptor"/>
    <property type="evidence" value="ECO:0000318"/>
    <property type="project" value="GO_Central"/>
</dbReference>
<dbReference type="PANTHER" id="PTHR44229:SF4">
    <property type="entry name" value="15-HYDROXYPROSTAGLANDIN DEHYDROGENASE [NAD(+)]"/>
    <property type="match status" value="1"/>
</dbReference>
<dbReference type="InterPro" id="IPR020904">
    <property type="entry name" value="Sc_DH/Rdtase_CS"/>
</dbReference>
<feature type="domain" description="Enoyl reductase (ER)" evidence="3">
    <location>
        <begin position="353"/>
        <end position="706"/>
    </location>
</feature>
<dbReference type="InterPro" id="IPR013154">
    <property type="entry name" value="ADH-like_N"/>
</dbReference>
<evidence type="ECO:0000256" key="1">
    <source>
        <dbReference type="ARBA" id="ARBA00006484"/>
    </source>
</evidence>
<comment type="similarity">
    <text evidence="1">Belongs to the short-chain dehydrogenases/reductases (SDR) family.</text>
</comment>
<evidence type="ECO:0000256" key="2">
    <source>
        <dbReference type="ARBA" id="ARBA00023002"/>
    </source>
</evidence>
<accession>A0A1Y1HS65</accession>
<dbReference type="FunFam" id="3.40.50.720:FF:000121">
    <property type="entry name" value="Prostaglandin reductase 2"/>
    <property type="match status" value="1"/>
</dbReference>
<reference evidence="4 5" key="1">
    <citation type="journal article" date="2014" name="Nat. Commun.">
        <title>Klebsormidium flaccidum genome reveals primary factors for plant terrestrial adaptation.</title>
        <authorList>
            <person name="Hori K."/>
            <person name="Maruyama F."/>
            <person name="Fujisawa T."/>
            <person name="Togashi T."/>
            <person name="Yamamoto N."/>
            <person name="Seo M."/>
            <person name="Sato S."/>
            <person name="Yamada T."/>
            <person name="Mori H."/>
            <person name="Tajima N."/>
            <person name="Moriyama T."/>
            <person name="Ikeuchi M."/>
            <person name="Watanabe M."/>
            <person name="Wada H."/>
            <person name="Kobayashi K."/>
            <person name="Saito M."/>
            <person name="Masuda T."/>
            <person name="Sasaki-Sekimoto Y."/>
            <person name="Mashiguchi K."/>
            <person name="Awai K."/>
            <person name="Shimojima M."/>
            <person name="Masuda S."/>
            <person name="Iwai M."/>
            <person name="Nobusawa T."/>
            <person name="Narise T."/>
            <person name="Kondo S."/>
            <person name="Saito H."/>
            <person name="Sato R."/>
            <person name="Murakawa M."/>
            <person name="Ihara Y."/>
            <person name="Oshima-Yamada Y."/>
            <person name="Ohtaka K."/>
            <person name="Satoh M."/>
            <person name="Sonobe K."/>
            <person name="Ishii M."/>
            <person name="Ohtani R."/>
            <person name="Kanamori-Sato M."/>
            <person name="Honoki R."/>
            <person name="Miyazaki D."/>
            <person name="Mochizuki H."/>
            <person name="Umetsu J."/>
            <person name="Higashi K."/>
            <person name="Shibata D."/>
            <person name="Kamiya Y."/>
            <person name="Sato N."/>
            <person name="Nakamura Y."/>
            <person name="Tabata S."/>
            <person name="Ida S."/>
            <person name="Kurokawa K."/>
            <person name="Ohta H."/>
        </authorList>
    </citation>
    <scope>NUCLEOTIDE SEQUENCE [LARGE SCALE GENOMIC DNA]</scope>
    <source>
        <strain evidence="4 5">NIES-2285</strain>
    </source>
</reference>
<dbReference type="PROSITE" id="PS00061">
    <property type="entry name" value="ADH_SHORT"/>
    <property type="match status" value="1"/>
</dbReference>
<dbReference type="OMA" id="GKHVDTY"/>
<keyword evidence="5" id="KW-1185">Reference proteome</keyword>
<dbReference type="EMBL" id="DF237016">
    <property type="protein sequence ID" value="GAQ80953.1"/>
    <property type="molecule type" value="Genomic_DNA"/>
</dbReference>
<dbReference type="STRING" id="105231.A0A1Y1HS65"/>
<dbReference type="OrthoDB" id="48317at2759"/>
<dbReference type="FunFam" id="3.40.50.720:FF:000084">
    <property type="entry name" value="Short-chain dehydrogenase reductase"/>
    <property type="match status" value="1"/>
</dbReference>
<dbReference type="PANTHER" id="PTHR44229">
    <property type="entry name" value="15-HYDROXYPROSTAGLANDIN DEHYDROGENASE [NAD(+)]"/>
    <property type="match status" value="1"/>
</dbReference>
<dbReference type="GO" id="GO:0008270">
    <property type="term" value="F:zinc ion binding"/>
    <property type="evidence" value="ECO:0007669"/>
    <property type="project" value="InterPro"/>
</dbReference>
<evidence type="ECO:0000313" key="4">
    <source>
        <dbReference type="EMBL" id="GAQ80953.1"/>
    </source>
</evidence>
<dbReference type="InterPro" id="IPR036291">
    <property type="entry name" value="NAD(P)-bd_dom_sf"/>
</dbReference>
<dbReference type="Pfam" id="PF00107">
    <property type="entry name" value="ADH_zinc_N"/>
    <property type="match status" value="1"/>
</dbReference>
<dbReference type="Pfam" id="PF08240">
    <property type="entry name" value="ADH_N"/>
    <property type="match status" value="1"/>
</dbReference>
<evidence type="ECO:0000313" key="5">
    <source>
        <dbReference type="Proteomes" id="UP000054558"/>
    </source>
</evidence>
<dbReference type="InterPro" id="IPR013149">
    <property type="entry name" value="ADH-like_C"/>
</dbReference>
<dbReference type="Gene3D" id="3.40.50.720">
    <property type="entry name" value="NAD(P)-binding Rossmann-like Domain"/>
    <property type="match status" value="3"/>
</dbReference>